<keyword evidence="10" id="KW-1185">Reference proteome</keyword>
<dbReference type="Pfam" id="PF00015">
    <property type="entry name" value="MCPsignal"/>
    <property type="match status" value="1"/>
</dbReference>
<evidence type="ECO:0000256" key="6">
    <source>
        <dbReference type="SAM" id="Phobius"/>
    </source>
</evidence>
<dbReference type="EMBL" id="CP012900">
    <property type="protein sequence ID" value="ALJ28375.1"/>
    <property type="molecule type" value="Genomic_DNA"/>
</dbReference>
<dbReference type="Proteomes" id="UP000061010">
    <property type="component" value="Chromosome"/>
</dbReference>
<dbReference type="InterPro" id="IPR003660">
    <property type="entry name" value="HAMP_dom"/>
</dbReference>
<dbReference type="FunFam" id="1.10.287.950:FF:000002">
    <property type="entry name" value="Methyl-accepting chemotaxis protein"/>
    <property type="match status" value="1"/>
</dbReference>
<reference evidence="9 10" key="1">
    <citation type="journal article" date="2015" name="Genome Announc.">
        <title>Complete Genome Sequencing of Stenotrophomonas acidaminiphila ZAC14D2_NAIMI4_2, a Multidrug-Resistant Strain Isolated from Sediments of a Polluted River in Mexico, Uncovers New Antibiotic Resistance Genes and a Novel Class-II Lasso Peptide Biosynthesis Gene Cluster.</title>
        <authorList>
            <person name="Vinuesa P."/>
            <person name="Ochoa-Sanchez L.E."/>
        </authorList>
    </citation>
    <scope>NUCLEOTIDE SEQUENCE [LARGE SCALE GENOMIC DNA]</scope>
    <source>
        <strain evidence="9 10">ZAC14D2_NAIMI4_2</strain>
    </source>
</reference>
<dbReference type="CDD" id="cd06225">
    <property type="entry name" value="HAMP"/>
    <property type="match status" value="1"/>
</dbReference>
<organism evidence="9 10">
    <name type="scientific">Stenotrophomonas acidaminiphila</name>
    <dbReference type="NCBI Taxonomy" id="128780"/>
    <lineage>
        <taxon>Bacteria</taxon>
        <taxon>Pseudomonadati</taxon>
        <taxon>Pseudomonadota</taxon>
        <taxon>Gammaproteobacteria</taxon>
        <taxon>Lysobacterales</taxon>
        <taxon>Lysobacteraceae</taxon>
        <taxon>Stenotrophomonas</taxon>
    </lineage>
</organism>
<keyword evidence="6" id="KW-1133">Transmembrane helix</keyword>
<dbReference type="OrthoDB" id="8744489at2"/>
<dbReference type="PANTHER" id="PTHR43531">
    <property type="entry name" value="PROTEIN ICFG"/>
    <property type="match status" value="1"/>
</dbReference>
<dbReference type="KEGG" id="sacz:AOT14_19980"/>
<accession>A0A0S1AZZ1</accession>
<dbReference type="InterPro" id="IPR004089">
    <property type="entry name" value="MCPsignal_dom"/>
</dbReference>
<dbReference type="Pfam" id="PF12729">
    <property type="entry name" value="4HB_MCP_1"/>
    <property type="match status" value="1"/>
</dbReference>
<evidence type="ECO:0000259" key="8">
    <source>
        <dbReference type="PROSITE" id="PS50885"/>
    </source>
</evidence>
<evidence type="ECO:0000256" key="5">
    <source>
        <dbReference type="SAM" id="MobiDB-lite"/>
    </source>
</evidence>
<dbReference type="Gene3D" id="1.20.120.1530">
    <property type="match status" value="2"/>
</dbReference>
<dbReference type="PROSITE" id="PS50885">
    <property type="entry name" value="HAMP"/>
    <property type="match status" value="3"/>
</dbReference>
<keyword evidence="6" id="KW-0472">Membrane</keyword>
<dbReference type="PATRIC" id="fig|128780.6.peg.2007"/>
<dbReference type="GO" id="GO:0005886">
    <property type="term" value="C:plasma membrane"/>
    <property type="evidence" value="ECO:0007669"/>
    <property type="project" value="TreeGrafter"/>
</dbReference>
<dbReference type="GO" id="GO:0004888">
    <property type="term" value="F:transmembrane signaling receptor activity"/>
    <property type="evidence" value="ECO:0007669"/>
    <property type="project" value="TreeGrafter"/>
</dbReference>
<keyword evidence="6" id="KW-0812">Transmembrane</keyword>
<dbReference type="Gene3D" id="1.10.287.950">
    <property type="entry name" value="Methyl-accepting chemotaxis protein"/>
    <property type="match status" value="1"/>
</dbReference>
<evidence type="ECO:0000313" key="10">
    <source>
        <dbReference type="Proteomes" id="UP000061010"/>
    </source>
</evidence>
<feature type="domain" description="HAMP" evidence="8">
    <location>
        <begin position="216"/>
        <end position="268"/>
    </location>
</feature>
<dbReference type="PANTHER" id="PTHR43531:SF14">
    <property type="entry name" value="METHYL-ACCEPTING CHEMOTAXIS PROTEIN I-RELATED"/>
    <property type="match status" value="1"/>
</dbReference>
<proteinExistence type="inferred from homology"/>
<evidence type="ECO:0000256" key="3">
    <source>
        <dbReference type="PROSITE-ProRule" id="PRU00284"/>
    </source>
</evidence>
<feature type="domain" description="HAMP" evidence="8">
    <location>
        <begin position="347"/>
        <end position="404"/>
    </location>
</feature>
<feature type="compositionally biased region" description="Pro residues" evidence="5">
    <location>
        <begin position="718"/>
        <end position="732"/>
    </location>
</feature>
<dbReference type="SMART" id="SM00283">
    <property type="entry name" value="MA"/>
    <property type="match status" value="1"/>
</dbReference>
<keyword evidence="3" id="KW-0807">Transducer</keyword>
<keyword evidence="9" id="KW-0675">Receptor</keyword>
<feature type="transmembrane region" description="Helical" evidence="6">
    <location>
        <begin position="193"/>
        <end position="215"/>
    </location>
</feature>
<dbReference type="PROSITE" id="PS50111">
    <property type="entry name" value="CHEMOTAXIS_TRANSDUC_2"/>
    <property type="match status" value="1"/>
</dbReference>
<dbReference type="SUPFAM" id="SSF58104">
    <property type="entry name" value="Methyl-accepting chemotaxis protein (MCP) signaling domain"/>
    <property type="match status" value="1"/>
</dbReference>
<evidence type="ECO:0000256" key="2">
    <source>
        <dbReference type="ARBA" id="ARBA00029447"/>
    </source>
</evidence>
<evidence type="ECO:0000256" key="4">
    <source>
        <dbReference type="SAM" id="Coils"/>
    </source>
</evidence>
<name>A0A0S1AZZ1_9GAMM</name>
<feature type="coiled-coil region" evidence="4">
    <location>
        <begin position="83"/>
        <end position="110"/>
    </location>
</feature>
<gene>
    <name evidence="9" type="ORF">AOT14_19980</name>
</gene>
<keyword evidence="4" id="KW-0175">Coiled coil</keyword>
<dbReference type="SUPFAM" id="SSF158472">
    <property type="entry name" value="HAMP domain-like"/>
    <property type="match status" value="1"/>
</dbReference>
<dbReference type="CDD" id="cd11386">
    <property type="entry name" value="MCP_signal"/>
    <property type="match status" value="1"/>
</dbReference>
<feature type="region of interest" description="Disordered" evidence="5">
    <location>
        <begin position="699"/>
        <end position="741"/>
    </location>
</feature>
<feature type="transmembrane region" description="Helical" evidence="6">
    <location>
        <begin position="13"/>
        <end position="33"/>
    </location>
</feature>
<keyword evidence="1" id="KW-0488">Methylation</keyword>
<dbReference type="InterPro" id="IPR041395">
    <property type="entry name" value="McpB_HAMP_3rd"/>
</dbReference>
<sequence length="741" mass="80554">MKWFQNLSITRKLVLAFCITCMITLLMGGFSLWRMMLANTQIEQINNNWMPAVQQLGEMRAQLGEFRTYEQAQLGYQGNPEQLADYDKRLADTRGLIEAAEKAYDDIETDYTPEEQAMYEKLKQHRAAYFAAHERIAAAIAADDFDTARSISSDESRKLRRLLFDQLKLMSQYNQEQLARDVAASRQAYQRSLMAVAAGMALSLVLAALLGWAIIRSIMQPLGEAVRVADDVAAGKLDRRIDASRRDEVGKLLSSMQRMQAQLQAVIAAQQEMGRQHDAGIISYRMDQAAFPGDYGVMVAGTNQLVGNHIGVKMQVIELAQRYAVGDLSRDMPALPGEKAEITETMATIKRNLTAISSEIRRLSGAAAEGDFSQRGDEQRFEHDFRQMVHNLNAMMEATDHSLAQTSSLLQAIARGDLTARMHGDFQGVFARMRDDANATVIQLTGIIDRIQTAASSINLAASEIATGNNDLSRRTEQQAANLEETAASMEELTSTVRQNAEHARQANQLAQGAASVASQGGQVVGQVVATMTDIEASSKKIADIISVIDGIAFQTNILALNAAVEAARAGEQGRGFAVVASEVRTLAQRSAGAAKEIKELIENSVGKVAEGSALVHQAGSTMGEIVTSVQRVTDIMAEISAASQEQSTGIEQVNQTVTHMDETTQQNAALVEEATAAARSMEDQANQLATAVSMFRTTTSRGTPPARPVLKVVAPARPQPPAPARQRPAPPADGGNWREF</sequence>
<evidence type="ECO:0000259" key="7">
    <source>
        <dbReference type="PROSITE" id="PS50111"/>
    </source>
</evidence>
<dbReference type="InterPro" id="IPR024478">
    <property type="entry name" value="HlyB_4HB_MCP"/>
</dbReference>
<dbReference type="Pfam" id="PF18575">
    <property type="entry name" value="HAMP_N3"/>
    <property type="match status" value="1"/>
</dbReference>
<dbReference type="InterPro" id="IPR051310">
    <property type="entry name" value="MCP_chemotaxis"/>
</dbReference>
<dbReference type="AlphaFoldDB" id="A0A0S1AZZ1"/>
<dbReference type="Pfam" id="PF00672">
    <property type="entry name" value="HAMP"/>
    <property type="match status" value="1"/>
</dbReference>
<dbReference type="Pfam" id="PF18947">
    <property type="entry name" value="HAMP_2"/>
    <property type="match status" value="1"/>
</dbReference>
<evidence type="ECO:0000256" key="1">
    <source>
        <dbReference type="ARBA" id="ARBA00022481"/>
    </source>
</evidence>
<dbReference type="GO" id="GO:0006935">
    <property type="term" value="P:chemotaxis"/>
    <property type="evidence" value="ECO:0007669"/>
    <property type="project" value="UniProtKB-KW"/>
</dbReference>
<evidence type="ECO:0000313" key="9">
    <source>
        <dbReference type="EMBL" id="ALJ28375.1"/>
    </source>
</evidence>
<feature type="domain" description="Methyl-accepting transducer" evidence="7">
    <location>
        <begin position="454"/>
        <end position="683"/>
    </location>
</feature>
<dbReference type="FunFam" id="1.20.120.1530:FF:000005">
    <property type="entry name" value="Methyl-accepting chemotaxis protein"/>
    <property type="match status" value="1"/>
</dbReference>
<dbReference type="SMART" id="SM00304">
    <property type="entry name" value="HAMP"/>
    <property type="match status" value="2"/>
</dbReference>
<protein>
    <submittedName>
        <fullName evidence="9">Methyl-accepting chemotaxis receptor</fullName>
    </submittedName>
</protein>
<dbReference type="GO" id="GO:0007165">
    <property type="term" value="P:signal transduction"/>
    <property type="evidence" value="ECO:0007669"/>
    <property type="project" value="UniProtKB-KW"/>
</dbReference>
<comment type="similarity">
    <text evidence="2">Belongs to the methyl-accepting chemotaxis (MCP) protein family.</text>
</comment>
<feature type="domain" description="HAMP" evidence="8">
    <location>
        <begin position="410"/>
        <end position="449"/>
    </location>
</feature>